<evidence type="ECO:0000313" key="1">
    <source>
        <dbReference type="EMBL" id="OGN00351.1"/>
    </source>
</evidence>
<dbReference type="Proteomes" id="UP000177117">
    <property type="component" value="Unassembled WGS sequence"/>
</dbReference>
<name>A0A1F8EHP6_9BACT</name>
<protein>
    <submittedName>
        <fullName evidence="1">Uncharacterized protein</fullName>
    </submittedName>
</protein>
<gene>
    <name evidence="1" type="ORF">A2650_01930</name>
</gene>
<evidence type="ECO:0000313" key="2">
    <source>
        <dbReference type="Proteomes" id="UP000177117"/>
    </source>
</evidence>
<proteinExistence type="predicted"/>
<accession>A0A1F8EHP6</accession>
<organism evidence="1 2">
    <name type="scientific">Candidatus Yanofskybacteria bacterium RIFCSPHIGHO2_01_FULL_41_53</name>
    <dbReference type="NCBI Taxonomy" id="1802663"/>
    <lineage>
        <taxon>Bacteria</taxon>
        <taxon>Candidatus Yanofskyibacteriota</taxon>
    </lineage>
</organism>
<dbReference type="EMBL" id="MGJD01000023">
    <property type="protein sequence ID" value="OGN00351.1"/>
    <property type="molecule type" value="Genomic_DNA"/>
</dbReference>
<reference evidence="1 2" key="1">
    <citation type="journal article" date="2016" name="Nat. Commun.">
        <title>Thousands of microbial genomes shed light on interconnected biogeochemical processes in an aquifer system.</title>
        <authorList>
            <person name="Anantharaman K."/>
            <person name="Brown C.T."/>
            <person name="Hug L.A."/>
            <person name="Sharon I."/>
            <person name="Castelle C.J."/>
            <person name="Probst A.J."/>
            <person name="Thomas B.C."/>
            <person name="Singh A."/>
            <person name="Wilkins M.J."/>
            <person name="Karaoz U."/>
            <person name="Brodie E.L."/>
            <person name="Williams K.H."/>
            <person name="Hubbard S.S."/>
            <person name="Banfield J.F."/>
        </authorList>
    </citation>
    <scope>NUCLEOTIDE SEQUENCE [LARGE SCALE GENOMIC DNA]</scope>
</reference>
<dbReference type="AlphaFoldDB" id="A0A1F8EHP6"/>
<comment type="caution">
    <text evidence="1">The sequence shown here is derived from an EMBL/GenBank/DDBJ whole genome shotgun (WGS) entry which is preliminary data.</text>
</comment>
<sequence>MNNNKTMEPTEPKIENKEEILKRCMLLVDKLEMLEIDDQDIMDRREREANELKEAIEKLADEKLAEK</sequence>